<proteinExistence type="predicted"/>
<organism evidence="2">
    <name type="scientific">Ostreococcus tauri</name>
    <name type="common">Marine green alga</name>
    <dbReference type="NCBI Taxonomy" id="70448"/>
    <lineage>
        <taxon>Eukaryota</taxon>
        <taxon>Viridiplantae</taxon>
        <taxon>Chlorophyta</taxon>
        <taxon>Mamiellophyceae</taxon>
        <taxon>Mamiellales</taxon>
        <taxon>Bathycoccaceae</taxon>
        <taxon>Ostreococcus</taxon>
    </lineage>
</organism>
<sequence length="311" mass="33662">MRVASSLRAVARAASSEARRVPTYGREGAFFVGETATSGRGAYAARDFAVGEAVVVHERPLVCAPSRANGRAIACETCVGESGGERFCSDACARAGRVEFERERGIEFDELEARCDARALKFPLVVARAATMIASGSLQYGSLEFLVSANGVEKAPPRQWVEEWETLRSALARARPALEWTPSLEWYAKTTSRLHLNSFRVEIPPAMVGAGADFKSTMTAGIDAIARGAASGTAVYFTASLFNHSCAPNAHVSWENGDAAITIRTLRPVRAGEEFNITYVDANERSASRRARLKEWYGFDCACERCASGED</sequence>
<dbReference type="GO" id="GO:0005634">
    <property type="term" value="C:nucleus"/>
    <property type="evidence" value="ECO:0007669"/>
    <property type="project" value="TreeGrafter"/>
</dbReference>
<dbReference type="PANTHER" id="PTHR12197">
    <property type="entry name" value="HISTONE-LYSINE N-METHYLTRANSFERASE SMYD"/>
    <property type="match status" value="1"/>
</dbReference>
<dbReference type="InterPro" id="IPR050869">
    <property type="entry name" value="H3K4_H4K5_MeTrfase"/>
</dbReference>
<dbReference type="InterPro" id="IPR046341">
    <property type="entry name" value="SET_dom_sf"/>
</dbReference>
<dbReference type="Gene3D" id="6.10.140.2220">
    <property type="match status" value="1"/>
</dbReference>
<accession>A0A1Y5IRK4</accession>
<feature type="domain" description="SET" evidence="1">
    <location>
        <begin position="28"/>
        <end position="280"/>
    </location>
</feature>
<dbReference type="EMBL" id="KZ155771">
    <property type="protein sequence ID" value="OUS49625.1"/>
    <property type="molecule type" value="Genomic_DNA"/>
</dbReference>
<dbReference type="Gene3D" id="1.10.220.160">
    <property type="match status" value="1"/>
</dbReference>
<dbReference type="Gene3D" id="2.170.270.10">
    <property type="entry name" value="SET domain"/>
    <property type="match status" value="1"/>
</dbReference>
<dbReference type="AlphaFoldDB" id="A0A1Y5IRK4"/>
<dbReference type="PROSITE" id="PS50280">
    <property type="entry name" value="SET"/>
    <property type="match status" value="1"/>
</dbReference>
<evidence type="ECO:0000259" key="1">
    <source>
        <dbReference type="PROSITE" id="PS50280"/>
    </source>
</evidence>
<protein>
    <submittedName>
        <fullName evidence="2">SET domain protein</fullName>
    </submittedName>
</protein>
<dbReference type="Proteomes" id="UP000195557">
    <property type="component" value="Unassembled WGS sequence"/>
</dbReference>
<reference evidence="2" key="1">
    <citation type="submission" date="2017-04" db="EMBL/GenBank/DDBJ databases">
        <title>Population genomics of picophytoplankton unveils novel chromosome hypervariability.</title>
        <authorList>
            <consortium name="DOE Joint Genome Institute"/>
            <person name="Blanc-Mathieu R."/>
            <person name="Krasovec M."/>
            <person name="Hebrard M."/>
            <person name="Yau S."/>
            <person name="Desgranges E."/>
            <person name="Martin J."/>
            <person name="Schackwitz W."/>
            <person name="Kuo A."/>
            <person name="Salin G."/>
            <person name="Donnadieu C."/>
            <person name="Desdevises Y."/>
            <person name="Sanchez-Ferandin S."/>
            <person name="Moreau H."/>
            <person name="Rivals E."/>
            <person name="Grigoriev I.V."/>
            <person name="Grimsley N."/>
            <person name="Eyre-Walker A."/>
            <person name="Piganeau G."/>
        </authorList>
    </citation>
    <scope>NUCLEOTIDE SEQUENCE [LARGE SCALE GENOMIC DNA]</scope>
    <source>
        <strain evidence="2">RCC 1115</strain>
    </source>
</reference>
<dbReference type="PANTHER" id="PTHR12197:SF251">
    <property type="entry name" value="EG:BACR7C10.4 PROTEIN"/>
    <property type="match status" value="1"/>
</dbReference>
<gene>
    <name evidence="2" type="ORF">BE221DRAFT_188936</name>
</gene>
<dbReference type="Pfam" id="PF00856">
    <property type="entry name" value="SET"/>
    <property type="match status" value="1"/>
</dbReference>
<dbReference type="eggNOG" id="KOG2084">
    <property type="taxonomic scope" value="Eukaryota"/>
</dbReference>
<dbReference type="SUPFAM" id="SSF82199">
    <property type="entry name" value="SET domain"/>
    <property type="match status" value="1"/>
</dbReference>
<dbReference type="CDD" id="cd20071">
    <property type="entry name" value="SET_SMYD"/>
    <property type="match status" value="1"/>
</dbReference>
<name>A0A1Y5IRK4_OSTTA</name>
<evidence type="ECO:0000313" key="2">
    <source>
        <dbReference type="EMBL" id="OUS49625.1"/>
    </source>
</evidence>
<dbReference type="InterPro" id="IPR001214">
    <property type="entry name" value="SET_dom"/>
</dbReference>